<evidence type="ECO:0000256" key="2">
    <source>
        <dbReference type="ARBA" id="ARBA00022448"/>
    </source>
</evidence>
<dbReference type="EMBL" id="MSCJ01000003">
    <property type="protein sequence ID" value="PQJ61732.1"/>
    <property type="molecule type" value="Genomic_DNA"/>
</dbReference>
<comment type="subunit">
    <text evidence="1">Monomer.</text>
</comment>
<comment type="caution">
    <text evidence="6">The sequence shown here is derived from an EMBL/GenBank/DDBJ whole genome shotgun (WGS) entry which is preliminary data.</text>
</comment>
<gene>
    <name evidence="6" type="ORF">BTO08_15700</name>
</gene>
<organism evidence="6 7">
    <name type="scientific">Photobacterium angustum</name>
    <dbReference type="NCBI Taxonomy" id="661"/>
    <lineage>
        <taxon>Bacteria</taxon>
        <taxon>Pseudomonadati</taxon>
        <taxon>Pseudomonadota</taxon>
        <taxon>Gammaproteobacteria</taxon>
        <taxon>Vibrionales</taxon>
        <taxon>Vibrionaceae</taxon>
        <taxon>Photobacterium</taxon>
    </lineage>
</organism>
<feature type="chain" id="PRO_5015412979" description="Outer membrane lipoprotein carrier protein LolA" evidence="5">
    <location>
        <begin position="37"/>
        <end position="223"/>
    </location>
</feature>
<evidence type="ECO:0000256" key="5">
    <source>
        <dbReference type="SAM" id="SignalP"/>
    </source>
</evidence>
<sequence length="223" mass="25216">MPTMRNHSRFSAHFKRVVKATLTVSMLALTSISAQAITVEQLQTKLSSEPLVRGDFSQQREMAMFDQPLISSGQFLLSAKKGLWWHQTAPMPVSLVLTKDKLSQQFDNQPAQVLAASDNPMVFYFSHVFLSLFKGDTSQLTEQFDLSLKTLKDSKTHEQWQLVLTPKAAPLNKVFSKISIEGGQFINKLELDEIRGDKTLITFSQQTTTPTTLTSEEKRVFQF</sequence>
<proteinExistence type="predicted"/>
<dbReference type="PANTHER" id="PTHR35869">
    <property type="entry name" value="OUTER-MEMBRANE LIPOPROTEIN CARRIER PROTEIN"/>
    <property type="match status" value="1"/>
</dbReference>
<name>A0A2S7VJ02_PHOAN</name>
<dbReference type="InterPro" id="IPR029046">
    <property type="entry name" value="LolA/LolB/LppX"/>
</dbReference>
<dbReference type="InterPro" id="IPR004564">
    <property type="entry name" value="OM_lipoprot_carrier_LolA-like"/>
</dbReference>
<accession>A0A2S7VJ02</accession>
<keyword evidence="2" id="KW-0813">Transport</keyword>
<dbReference type="Proteomes" id="UP000238730">
    <property type="component" value="Unassembled WGS sequence"/>
</dbReference>
<dbReference type="AlphaFoldDB" id="A0A2S7VJ02"/>
<dbReference type="SUPFAM" id="SSF89392">
    <property type="entry name" value="Prokaryotic lipoproteins and lipoprotein localization factors"/>
    <property type="match status" value="1"/>
</dbReference>
<keyword evidence="4" id="KW-0653">Protein transport</keyword>
<protein>
    <recommendedName>
        <fullName evidence="8">Outer membrane lipoprotein carrier protein LolA</fullName>
    </recommendedName>
</protein>
<dbReference type="OrthoDB" id="5700849at2"/>
<evidence type="ECO:0000256" key="1">
    <source>
        <dbReference type="ARBA" id="ARBA00011245"/>
    </source>
</evidence>
<dbReference type="Pfam" id="PF03548">
    <property type="entry name" value="LolA"/>
    <property type="match status" value="1"/>
</dbReference>
<dbReference type="GO" id="GO:0015031">
    <property type="term" value="P:protein transport"/>
    <property type="evidence" value="ECO:0007669"/>
    <property type="project" value="UniProtKB-KW"/>
</dbReference>
<reference evidence="6 7" key="1">
    <citation type="submission" date="2016-12" db="EMBL/GenBank/DDBJ databases">
        <title>Diversity of luminous bacteria.</title>
        <authorList>
            <person name="Yoshizawa S."/>
            <person name="Kogure K."/>
        </authorList>
    </citation>
    <scope>NUCLEOTIDE SEQUENCE [LARGE SCALE GENOMIC DNA]</scope>
    <source>
        <strain evidence="6 7">LC1-200</strain>
    </source>
</reference>
<dbReference type="PANTHER" id="PTHR35869:SF1">
    <property type="entry name" value="OUTER-MEMBRANE LIPOPROTEIN CARRIER PROTEIN"/>
    <property type="match status" value="1"/>
</dbReference>
<evidence type="ECO:0000313" key="7">
    <source>
        <dbReference type="Proteomes" id="UP000238730"/>
    </source>
</evidence>
<keyword evidence="3 5" id="KW-0732">Signal</keyword>
<dbReference type="RefSeq" id="WP_105061604.1">
    <property type="nucleotide sequence ID" value="NZ_MSCJ01000003.1"/>
</dbReference>
<dbReference type="CDD" id="cd16325">
    <property type="entry name" value="LolA"/>
    <property type="match status" value="1"/>
</dbReference>
<evidence type="ECO:0000313" key="6">
    <source>
        <dbReference type="EMBL" id="PQJ61732.1"/>
    </source>
</evidence>
<feature type="signal peptide" evidence="5">
    <location>
        <begin position="1"/>
        <end position="36"/>
    </location>
</feature>
<dbReference type="Gene3D" id="2.50.20.10">
    <property type="entry name" value="Lipoprotein localisation LolA/LolB/LppX"/>
    <property type="match status" value="1"/>
</dbReference>
<evidence type="ECO:0000256" key="4">
    <source>
        <dbReference type="ARBA" id="ARBA00022927"/>
    </source>
</evidence>
<evidence type="ECO:0000256" key="3">
    <source>
        <dbReference type="ARBA" id="ARBA00022729"/>
    </source>
</evidence>
<evidence type="ECO:0008006" key="8">
    <source>
        <dbReference type="Google" id="ProtNLM"/>
    </source>
</evidence>